<dbReference type="InterPro" id="IPR024414">
    <property type="entry name" value="Uncharacterised_PrgI"/>
</dbReference>
<evidence type="ECO:0000256" key="1">
    <source>
        <dbReference type="SAM" id="Phobius"/>
    </source>
</evidence>
<reference evidence="2 3" key="1">
    <citation type="submission" date="2017-09" db="EMBL/GenBank/DDBJ databases">
        <title>Depth-based differentiation of microbial function through sediment-hosted aquifers and enrichment of novel symbionts in the deep terrestrial subsurface.</title>
        <authorList>
            <person name="Probst A.J."/>
            <person name="Ladd B."/>
            <person name="Jarett J.K."/>
            <person name="Geller-Mcgrath D.E."/>
            <person name="Sieber C.M."/>
            <person name="Emerson J.B."/>
            <person name="Anantharaman K."/>
            <person name="Thomas B.C."/>
            <person name="Malmstrom R."/>
            <person name="Stieglmeier M."/>
            <person name="Klingl A."/>
            <person name="Woyke T."/>
            <person name="Ryan C.M."/>
            <person name="Banfield J.F."/>
        </authorList>
    </citation>
    <scope>NUCLEOTIDE SEQUENCE [LARGE SCALE GENOMIC DNA]</scope>
    <source>
        <strain evidence="2">CG23_combo_of_CG06-09_8_20_14_all_37_13</strain>
    </source>
</reference>
<dbReference type="Proteomes" id="UP000231480">
    <property type="component" value="Unassembled WGS sequence"/>
</dbReference>
<accession>A0A2G9YD10</accession>
<dbReference type="AlphaFoldDB" id="A0A2G9YD10"/>
<evidence type="ECO:0000313" key="2">
    <source>
        <dbReference type="EMBL" id="PIP17118.1"/>
    </source>
</evidence>
<dbReference type="EMBL" id="PCRH01000037">
    <property type="protein sequence ID" value="PIP17118.1"/>
    <property type="molecule type" value="Genomic_DNA"/>
</dbReference>
<keyword evidence="1" id="KW-1133">Transmembrane helix</keyword>
<keyword evidence="1" id="KW-0472">Membrane</keyword>
<name>A0A2G9YD10_9BACT</name>
<organism evidence="2 3">
    <name type="scientific">Candidatus Portnoybacteria bacterium CG23_combo_of_CG06-09_8_20_14_all_37_13</name>
    <dbReference type="NCBI Taxonomy" id="1974819"/>
    <lineage>
        <taxon>Bacteria</taxon>
        <taxon>Candidatus Portnoyibacteriota</taxon>
    </lineage>
</organism>
<feature type="transmembrane region" description="Helical" evidence="1">
    <location>
        <begin position="24"/>
        <end position="40"/>
    </location>
</feature>
<sequence length="128" mass="14875">MQFSVPQFIDIEDKIIGPLTLKQFLWCLAAAIILFILWTFLPLSLFIILALPIAGFFSALAFYKHNNRPFIYFIFNGLKFLVKPKLYLFQKIAKKQKEIIEKPVGAEHVLPKPKPQLSDLAWKLDVQR</sequence>
<comment type="caution">
    <text evidence="2">The sequence shown here is derived from an EMBL/GenBank/DDBJ whole genome shotgun (WGS) entry which is preliminary data.</text>
</comment>
<evidence type="ECO:0008006" key="4">
    <source>
        <dbReference type="Google" id="ProtNLM"/>
    </source>
</evidence>
<gene>
    <name evidence="2" type="ORF">COX44_01620</name>
</gene>
<evidence type="ECO:0000313" key="3">
    <source>
        <dbReference type="Proteomes" id="UP000231480"/>
    </source>
</evidence>
<proteinExistence type="predicted"/>
<dbReference type="Pfam" id="PF12666">
    <property type="entry name" value="PrgI"/>
    <property type="match status" value="1"/>
</dbReference>
<keyword evidence="1" id="KW-0812">Transmembrane</keyword>
<protein>
    <recommendedName>
        <fullName evidence="4">PrgI family protein</fullName>
    </recommendedName>
</protein>
<feature type="transmembrane region" description="Helical" evidence="1">
    <location>
        <begin position="46"/>
        <end position="63"/>
    </location>
</feature>